<dbReference type="EMBL" id="BK014731">
    <property type="protein sequence ID" value="DAD73188.1"/>
    <property type="molecule type" value="Genomic_DNA"/>
</dbReference>
<sequence length="71" mass="7707">MAAKKAKKITGYEIKVTGNPEFCGIGAGGVQFAYGKAQIAEGRMVEWFREHDGYEVTEIAEDEEAPNAPAE</sequence>
<accession>A0A8S5LT64</accession>
<protein>
    <submittedName>
        <fullName evidence="1">Uncharacterized protein</fullName>
    </submittedName>
</protein>
<organism evidence="1">
    <name type="scientific">Myoviridae sp. ct25F5</name>
    <dbReference type="NCBI Taxonomy" id="2826604"/>
    <lineage>
        <taxon>Viruses</taxon>
        <taxon>Duplodnaviria</taxon>
        <taxon>Heunggongvirae</taxon>
        <taxon>Uroviricota</taxon>
        <taxon>Caudoviricetes</taxon>
    </lineage>
</organism>
<name>A0A8S5LT64_9CAUD</name>
<reference evidence="1" key="1">
    <citation type="journal article" date="2021" name="Proc. Natl. Acad. Sci. U.S.A.">
        <title>A Catalog of Tens of Thousands of Viruses from Human Metagenomes Reveals Hidden Associations with Chronic Diseases.</title>
        <authorList>
            <person name="Tisza M.J."/>
            <person name="Buck C.B."/>
        </authorList>
    </citation>
    <scope>NUCLEOTIDE SEQUENCE</scope>
    <source>
        <strain evidence="1">Ct25F5</strain>
    </source>
</reference>
<evidence type="ECO:0000313" key="1">
    <source>
        <dbReference type="EMBL" id="DAD73188.1"/>
    </source>
</evidence>
<proteinExistence type="predicted"/>